<protein>
    <submittedName>
        <fullName evidence="2">Disease resistance rpp13-like protein 1</fullName>
    </submittedName>
</protein>
<keyword evidence="3" id="KW-1185">Reference proteome</keyword>
<dbReference type="Gene3D" id="3.40.50.300">
    <property type="entry name" value="P-loop containing nucleotide triphosphate hydrolases"/>
    <property type="match status" value="1"/>
</dbReference>
<dbReference type="GO" id="GO:0043531">
    <property type="term" value="F:ADP binding"/>
    <property type="evidence" value="ECO:0007669"/>
    <property type="project" value="InterPro"/>
</dbReference>
<name>A0AAW0J6V7_QUESU</name>
<feature type="domain" description="NB-ARC" evidence="1">
    <location>
        <begin position="2"/>
        <end position="102"/>
    </location>
</feature>
<comment type="caution">
    <text evidence="2">The sequence shown here is derived from an EMBL/GenBank/DDBJ whole genome shotgun (WGS) entry which is preliminary data.</text>
</comment>
<dbReference type="InterPro" id="IPR027417">
    <property type="entry name" value="P-loop_NTPase"/>
</dbReference>
<proteinExistence type="predicted"/>
<dbReference type="AlphaFoldDB" id="A0AAW0J6V7"/>
<evidence type="ECO:0000259" key="1">
    <source>
        <dbReference type="Pfam" id="PF00931"/>
    </source>
</evidence>
<evidence type="ECO:0000313" key="3">
    <source>
        <dbReference type="Proteomes" id="UP000237347"/>
    </source>
</evidence>
<dbReference type="Proteomes" id="UP000237347">
    <property type="component" value="Unassembled WGS sequence"/>
</dbReference>
<dbReference type="InterPro" id="IPR002182">
    <property type="entry name" value="NB-ARC"/>
</dbReference>
<evidence type="ECO:0000313" key="2">
    <source>
        <dbReference type="EMBL" id="KAK7822355.1"/>
    </source>
</evidence>
<gene>
    <name evidence="2" type="primary">RPPL1_35</name>
    <name evidence="2" type="ORF">CFP56_036602</name>
</gene>
<dbReference type="SUPFAM" id="SSF52540">
    <property type="entry name" value="P-loop containing nucleoside triphosphate hydrolases"/>
    <property type="match status" value="1"/>
</dbReference>
<sequence length="147" mass="16116">MGIGKTTLARLYVNILISRLGSTSQTFDNVVDNTFDVLKAIFESLTLQPCRLKEVNLLQVRLQEILKGKKFLLVLDDMCSNKSTDIYKNIYKNGCSSSLLLRGCKESATESPLPITQGAMESSLLRTQGALESSLPLTQDAAESSLP</sequence>
<organism evidence="2 3">
    <name type="scientific">Quercus suber</name>
    <name type="common">Cork oak</name>
    <dbReference type="NCBI Taxonomy" id="58331"/>
    <lineage>
        <taxon>Eukaryota</taxon>
        <taxon>Viridiplantae</taxon>
        <taxon>Streptophyta</taxon>
        <taxon>Embryophyta</taxon>
        <taxon>Tracheophyta</taxon>
        <taxon>Spermatophyta</taxon>
        <taxon>Magnoliopsida</taxon>
        <taxon>eudicotyledons</taxon>
        <taxon>Gunneridae</taxon>
        <taxon>Pentapetalae</taxon>
        <taxon>rosids</taxon>
        <taxon>fabids</taxon>
        <taxon>Fagales</taxon>
        <taxon>Fagaceae</taxon>
        <taxon>Quercus</taxon>
    </lineage>
</organism>
<reference evidence="2 3" key="1">
    <citation type="journal article" date="2018" name="Sci. Data">
        <title>The draft genome sequence of cork oak.</title>
        <authorList>
            <person name="Ramos A.M."/>
            <person name="Usie A."/>
            <person name="Barbosa P."/>
            <person name="Barros P.M."/>
            <person name="Capote T."/>
            <person name="Chaves I."/>
            <person name="Simoes F."/>
            <person name="Abreu I."/>
            <person name="Carrasquinho I."/>
            <person name="Faro C."/>
            <person name="Guimaraes J.B."/>
            <person name="Mendonca D."/>
            <person name="Nobrega F."/>
            <person name="Rodrigues L."/>
            <person name="Saibo N.J.M."/>
            <person name="Varela M.C."/>
            <person name="Egas C."/>
            <person name="Matos J."/>
            <person name="Miguel C.M."/>
            <person name="Oliveira M.M."/>
            <person name="Ricardo C.P."/>
            <person name="Goncalves S."/>
        </authorList>
    </citation>
    <scope>NUCLEOTIDE SEQUENCE [LARGE SCALE GENOMIC DNA]</scope>
    <source>
        <strain evidence="3">cv. HL8</strain>
    </source>
</reference>
<accession>A0AAW0J6V7</accession>
<dbReference type="Pfam" id="PF00931">
    <property type="entry name" value="NB-ARC"/>
    <property type="match status" value="1"/>
</dbReference>
<dbReference type="EMBL" id="PKMF04000670">
    <property type="protein sequence ID" value="KAK7822355.1"/>
    <property type="molecule type" value="Genomic_DNA"/>
</dbReference>